<dbReference type="PANTHER" id="PTHR23105">
    <property type="entry name" value="RIBOSOMAL PROTEIN L7AE FAMILY MEMBER"/>
    <property type="match status" value="1"/>
</dbReference>
<dbReference type="Gene3D" id="3.30.190.20">
    <property type="match status" value="1"/>
</dbReference>
<dbReference type="KEGG" id="der:6552888"/>
<keyword evidence="3" id="KW-0687">Ribonucleoprotein</keyword>
<evidence type="ECO:0000256" key="3">
    <source>
        <dbReference type="ARBA" id="ARBA00023274"/>
    </source>
</evidence>
<dbReference type="FunFam" id="3.40.50.790:FF:000002">
    <property type="entry name" value="Ribosomal protein"/>
    <property type="match status" value="1"/>
</dbReference>
<dbReference type="EMBL" id="CH954181">
    <property type="protein sequence ID" value="EDV48946.1"/>
    <property type="molecule type" value="Genomic_DNA"/>
</dbReference>
<protein>
    <recommendedName>
        <fullName evidence="4">Large ribosomal subunit protein uL1</fullName>
    </recommendedName>
</protein>
<dbReference type="OMA" id="MKRMECL"/>
<dbReference type="HOGENOM" id="CLU_062853_3_0_1"/>
<proteinExistence type="inferred from homology"/>
<dbReference type="GO" id="GO:0015934">
    <property type="term" value="C:large ribosomal subunit"/>
    <property type="evidence" value="ECO:0007669"/>
    <property type="project" value="InterPro"/>
</dbReference>
<dbReference type="CDD" id="cd00403">
    <property type="entry name" value="Ribosomal_L1"/>
    <property type="match status" value="1"/>
</dbReference>
<dbReference type="GO" id="GO:0003735">
    <property type="term" value="F:structural constituent of ribosome"/>
    <property type="evidence" value="ECO:0007669"/>
    <property type="project" value="InterPro"/>
</dbReference>
<keyword evidence="2" id="KW-0689">Ribosomal protein</keyword>
<evidence type="ECO:0000313" key="5">
    <source>
        <dbReference type="EMBL" id="EDV48946.1"/>
    </source>
</evidence>
<dbReference type="OrthoDB" id="10251727at2759"/>
<dbReference type="PhylomeDB" id="B3P3Q8"/>
<evidence type="ECO:0000256" key="1">
    <source>
        <dbReference type="ARBA" id="ARBA00010531"/>
    </source>
</evidence>
<dbReference type="SUPFAM" id="SSF56808">
    <property type="entry name" value="Ribosomal protein L1"/>
    <property type="match status" value="1"/>
</dbReference>
<keyword evidence="6" id="KW-1185">Reference proteome</keyword>
<reference evidence="5 6" key="1">
    <citation type="journal article" date="2007" name="Nature">
        <title>Evolution of genes and genomes on the Drosophila phylogeny.</title>
        <authorList>
            <consortium name="Drosophila 12 Genomes Consortium"/>
            <person name="Clark A.G."/>
            <person name="Eisen M.B."/>
            <person name="Smith D.R."/>
            <person name="Bergman C.M."/>
            <person name="Oliver B."/>
            <person name="Markow T.A."/>
            <person name="Kaufman T.C."/>
            <person name="Kellis M."/>
            <person name="Gelbart W."/>
            <person name="Iyer V.N."/>
            <person name="Pollard D.A."/>
            <person name="Sackton T.B."/>
            <person name="Larracuente A.M."/>
            <person name="Singh N.D."/>
            <person name="Abad J.P."/>
            <person name="Abt D.N."/>
            <person name="Adryan B."/>
            <person name="Aguade M."/>
            <person name="Akashi H."/>
            <person name="Anderson W.W."/>
            <person name="Aquadro C.F."/>
            <person name="Ardell D.H."/>
            <person name="Arguello R."/>
            <person name="Artieri C.G."/>
            <person name="Barbash D.A."/>
            <person name="Barker D."/>
            <person name="Barsanti P."/>
            <person name="Batterham P."/>
            <person name="Batzoglou S."/>
            <person name="Begun D."/>
            <person name="Bhutkar A."/>
            <person name="Blanco E."/>
            <person name="Bosak S.A."/>
            <person name="Bradley R.K."/>
            <person name="Brand A.D."/>
            <person name="Brent M.R."/>
            <person name="Brooks A.N."/>
            <person name="Brown R.H."/>
            <person name="Butlin R.K."/>
            <person name="Caggese C."/>
            <person name="Calvi B.R."/>
            <person name="Bernardo de Carvalho A."/>
            <person name="Caspi A."/>
            <person name="Castrezana S."/>
            <person name="Celniker S.E."/>
            <person name="Chang J.L."/>
            <person name="Chapple C."/>
            <person name="Chatterji S."/>
            <person name="Chinwalla A."/>
            <person name="Civetta A."/>
            <person name="Clifton S.W."/>
            <person name="Comeron J.M."/>
            <person name="Costello J.C."/>
            <person name="Coyne J.A."/>
            <person name="Daub J."/>
            <person name="David R.G."/>
            <person name="Delcher A.L."/>
            <person name="Delehaunty K."/>
            <person name="Do C.B."/>
            <person name="Ebling H."/>
            <person name="Edwards K."/>
            <person name="Eickbush T."/>
            <person name="Evans J.D."/>
            <person name="Filipski A."/>
            <person name="Findeiss S."/>
            <person name="Freyhult E."/>
            <person name="Fulton L."/>
            <person name="Fulton R."/>
            <person name="Garcia A.C."/>
            <person name="Gardiner A."/>
            <person name="Garfield D.A."/>
            <person name="Garvin B.E."/>
            <person name="Gibson G."/>
            <person name="Gilbert D."/>
            <person name="Gnerre S."/>
            <person name="Godfrey J."/>
            <person name="Good R."/>
            <person name="Gotea V."/>
            <person name="Gravely B."/>
            <person name="Greenberg A.J."/>
            <person name="Griffiths-Jones S."/>
            <person name="Gross S."/>
            <person name="Guigo R."/>
            <person name="Gustafson E.A."/>
            <person name="Haerty W."/>
            <person name="Hahn M.W."/>
            <person name="Halligan D.L."/>
            <person name="Halpern A.L."/>
            <person name="Halter G.M."/>
            <person name="Han M.V."/>
            <person name="Heger A."/>
            <person name="Hillier L."/>
            <person name="Hinrichs A.S."/>
            <person name="Holmes I."/>
            <person name="Hoskins R.A."/>
            <person name="Hubisz M.J."/>
            <person name="Hultmark D."/>
            <person name="Huntley M.A."/>
            <person name="Jaffe D.B."/>
            <person name="Jagadeeshan S."/>
            <person name="Jeck W.R."/>
            <person name="Johnson J."/>
            <person name="Jones C.D."/>
            <person name="Jordan W.C."/>
            <person name="Karpen G.H."/>
            <person name="Kataoka E."/>
            <person name="Keightley P.D."/>
            <person name="Kheradpour P."/>
            <person name="Kirkness E.F."/>
            <person name="Koerich L.B."/>
            <person name="Kristiansen K."/>
            <person name="Kudrna D."/>
            <person name="Kulathinal R.J."/>
            <person name="Kumar S."/>
            <person name="Kwok R."/>
            <person name="Lander E."/>
            <person name="Langley C.H."/>
            <person name="Lapoint R."/>
            <person name="Lazzaro B.P."/>
            <person name="Lee S.J."/>
            <person name="Levesque L."/>
            <person name="Li R."/>
            <person name="Lin C.F."/>
            <person name="Lin M.F."/>
            <person name="Lindblad-Toh K."/>
            <person name="Llopart A."/>
            <person name="Long M."/>
            <person name="Low L."/>
            <person name="Lozovsky E."/>
            <person name="Lu J."/>
            <person name="Luo M."/>
            <person name="Machado C.A."/>
            <person name="Makalowski W."/>
            <person name="Marzo M."/>
            <person name="Matsuda M."/>
            <person name="Matzkin L."/>
            <person name="McAllister B."/>
            <person name="McBride C.S."/>
            <person name="McKernan B."/>
            <person name="McKernan K."/>
            <person name="Mendez-Lago M."/>
            <person name="Minx P."/>
            <person name="Mollenhauer M.U."/>
            <person name="Montooth K."/>
            <person name="Mount S.M."/>
            <person name="Mu X."/>
            <person name="Myers E."/>
            <person name="Negre B."/>
            <person name="Newfeld S."/>
            <person name="Nielsen R."/>
            <person name="Noor M.A."/>
            <person name="O'Grady P."/>
            <person name="Pachter L."/>
            <person name="Papaceit M."/>
            <person name="Parisi M.J."/>
            <person name="Parisi M."/>
            <person name="Parts L."/>
            <person name="Pedersen J.S."/>
            <person name="Pesole G."/>
            <person name="Phillippy A.M."/>
            <person name="Ponting C.P."/>
            <person name="Pop M."/>
            <person name="Porcelli D."/>
            <person name="Powell J.R."/>
            <person name="Prohaska S."/>
            <person name="Pruitt K."/>
            <person name="Puig M."/>
            <person name="Quesneville H."/>
            <person name="Ram K.R."/>
            <person name="Rand D."/>
            <person name="Rasmussen M.D."/>
            <person name="Reed L.K."/>
            <person name="Reenan R."/>
            <person name="Reily A."/>
            <person name="Remington K.A."/>
            <person name="Rieger T.T."/>
            <person name="Ritchie M.G."/>
            <person name="Robin C."/>
            <person name="Rogers Y.H."/>
            <person name="Rohde C."/>
            <person name="Rozas J."/>
            <person name="Rubenfield M.J."/>
            <person name="Ruiz A."/>
            <person name="Russo S."/>
            <person name="Salzberg S.L."/>
            <person name="Sanchez-Gracia A."/>
            <person name="Saranga D.J."/>
            <person name="Sato H."/>
            <person name="Schaeffer S.W."/>
            <person name="Schatz M.C."/>
            <person name="Schlenke T."/>
            <person name="Schwartz R."/>
            <person name="Segarra C."/>
            <person name="Singh R.S."/>
            <person name="Sirot L."/>
            <person name="Sirota M."/>
            <person name="Sisneros N.B."/>
            <person name="Smith C.D."/>
            <person name="Smith T.F."/>
            <person name="Spieth J."/>
            <person name="Stage D.E."/>
            <person name="Stark A."/>
            <person name="Stephan W."/>
            <person name="Strausberg R.L."/>
            <person name="Strempel S."/>
            <person name="Sturgill D."/>
            <person name="Sutton G."/>
            <person name="Sutton G.G."/>
            <person name="Tao W."/>
            <person name="Teichmann S."/>
            <person name="Tobari Y.N."/>
            <person name="Tomimura Y."/>
            <person name="Tsolas J.M."/>
            <person name="Valente V.L."/>
            <person name="Venter E."/>
            <person name="Venter J.C."/>
            <person name="Vicario S."/>
            <person name="Vieira F.G."/>
            <person name="Vilella A.J."/>
            <person name="Villasante A."/>
            <person name="Walenz B."/>
            <person name="Wang J."/>
            <person name="Wasserman M."/>
            <person name="Watts T."/>
            <person name="Wilson D."/>
            <person name="Wilson R.K."/>
            <person name="Wing R.A."/>
            <person name="Wolfner M.F."/>
            <person name="Wong A."/>
            <person name="Wong G.K."/>
            <person name="Wu C.I."/>
            <person name="Wu G."/>
            <person name="Yamamoto D."/>
            <person name="Yang H.P."/>
            <person name="Yang S.P."/>
            <person name="Yorke J.A."/>
            <person name="Yoshida K."/>
            <person name="Zdobnov E."/>
            <person name="Zhang P."/>
            <person name="Zhang Y."/>
            <person name="Zimin A.V."/>
            <person name="Baldwin J."/>
            <person name="Abdouelleil A."/>
            <person name="Abdulkadir J."/>
            <person name="Abebe A."/>
            <person name="Abera B."/>
            <person name="Abreu J."/>
            <person name="Acer S.C."/>
            <person name="Aftuck L."/>
            <person name="Alexander A."/>
            <person name="An P."/>
            <person name="Anderson E."/>
            <person name="Anderson S."/>
            <person name="Arachi H."/>
            <person name="Azer M."/>
            <person name="Bachantsang P."/>
            <person name="Barry A."/>
            <person name="Bayul T."/>
            <person name="Berlin A."/>
            <person name="Bessette D."/>
            <person name="Bloom T."/>
            <person name="Blye J."/>
            <person name="Boguslavskiy L."/>
            <person name="Bonnet C."/>
            <person name="Boukhgalter B."/>
            <person name="Bourzgui I."/>
            <person name="Brown A."/>
            <person name="Cahill P."/>
            <person name="Channer S."/>
            <person name="Cheshatsang Y."/>
            <person name="Chuda L."/>
            <person name="Citroen M."/>
            <person name="Collymore A."/>
            <person name="Cooke P."/>
            <person name="Costello M."/>
            <person name="D'Aco K."/>
            <person name="Daza R."/>
            <person name="De Haan G."/>
            <person name="DeGray S."/>
            <person name="DeMaso C."/>
            <person name="Dhargay N."/>
            <person name="Dooley K."/>
            <person name="Dooley E."/>
            <person name="Doricent M."/>
            <person name="Dorje P."/>
            <person name="Dorjee K."/>
            <person name="Dupes A."/>
            <person name="Elong R."/>
            <person name="Falk J."/>
            <person name="Farina A."/>
            <person name="Faro S."/>
            <person name="Ferguson D."/>
            <person name="Fisher S."/>
            <person name="Foley C.D."/>
            <person name="Franke A."/>
            <person name="Friedrich D."/>
            <person name="Gadbois L."/>
            <person name="Gearin G."/>
            <person name="Gearin C.R."/>
            <person name="Giannoukos G."/>
            <person name="Goode T."/>
            <person name="Graham J."/>
            <person name="Grandbois E."/>
            <person name="Grewal S."/>
            <person name="Gyaltsen K."/>
            <person name="Hafez N."/>
            <person name="Hagos B."/>
            <person name="Hall J."/>
            <person name="Henson C."/>
            <person name="Hollinger A."/>
            <person name="Honan T."/>
            <person name="Huard M.D."/>
            <person name="Hughes L."/>
            <person name="Hurhula B."/>
            <person name="Husby M.E."/>
            <person name="Kamat A."/>
            <person name="Kanga B."/>
            <person name="Kashin S."/>
            <person name="Khazanovich D."/>
            <person name="Kisner P."/>
            <person name="Lance K."/>
            <person name="Lara M."/>
            <person name="Lee W."/>
            <person name="Lennon N."/>
            <person name="Letendre F."/>
            <person name="LeVine R."/>
            <person name="Lipovsky A."/>
            <person name="Liu X."/>
            <person name="Liu J."/>
            <person name="Liu S."/>
            <person name="Lokyitsang T."/>
            <person name="Lokyitsang Y."/>
            <person name="Lubonja R."/>
            <person name="Lui A."/>
            <person name="MacDonald P."/>
            <person name="Magnisalis V."/>
            <person name="Maru K."/>
            <person name="Matthews C."/>
            <person name="McCusker W."/>
            <person name="McDonough S."/>
            <person name="Mehta T."/>
            <person name="Meldrim J."/>
            <person name="Meneus L."/>
            <person name="Mihai O."/>
            <person name="Mihalev A."/>
            <person name="Mihova T."/>
            <person name="Mittelman R."/>
            <person name="Mlenga V."/>
            <person name="Montmayeur A."/>
            <person name="Mulrain L."/>
            <person name="Navidi A."/>
            <person name="Naylor J."/>
            <person name="Negash T."/>
            <person name="Nguyen T."/>
            <person name="Nguyen N."/>
            <person name="Nicol R."/>
            <person name="Norbu C."/>
            <person name="Norbu N."/>
            <person name="Novod N."/>
            <person name="O'Neill B."/>
            <person name="Osman S."/>
            <person name="Markiewicz E."/>
            <person name="Oyono O.L."/>
            <person name="Patti C."/>
            <person name="Phunkhang P."/>
            <person name="Pierre F."/>
            <person name="Priest M."/>
            <person name="Raghuraman S."/>
            <person name="Rege F."/>
            <person name="Reyes R."/>
            <person name="Rise C."/>
            <person name="Rogov P."/>
            <person name="Ross K."/>
            <person name="Ryan E."/>
            <person name="Settipalli S."/>
            <person name="Shea T."/>
            <person name="Sherpa N."/>
            <person name="Shi L."/>
            <person name="Shih D."/>
            <person name="Sparrow T."/>
            <person name="Spaulding J."/>
            <person name="Stalker J."/>
            <person name="Stange-Thomann N."/>
            <person name="Stavropoulos S."/>
            <person name="Stone C."/>
            <person name="Strader C."/>
            <person name="Tesfaye S."/>
            <person name="Thomson T."/>
            <person name="Thoulutsang Y."/>
            <person name="Thoulutsang D."/>
            <person name="Topham K."/>
            <person name="Topping I."/>
            <person name="Tsamla T."/>
            <person name="Vassiliev H."/>
            <person name="Vo A."/>
            <person name="Wangchuk T."/>
            <person name="Wangdi T."/>
            <person name="Weiand M."/>
            <person name="Wilkinson J."/>
            <person name="Wilson A."/>
            <person name="Yadav S."/>
            <person name="Young G."/>
            <person name="Yu Q."/>
            <person name="Zembek L."/>
            <person name="Zhong D."/>
            <person name="Zimmer A."/>
            <person name="Zwirko Z."/>
            <person name="Jaffe D.B."/>
            <person name="Alvarez P."/>
            <person name="Brockman W."/>
            <person name="Butler J."/>
            <person name="Chin C."/>
            <person name="Gnerre S."/>
            <person name="Grabherr M."/>
            <person name="Kleber M."/>
            <person name="Mauceli E."/>
            <person name="MacCallum I."/>
        </authorList>
    </citation>
    <scope>NUCLEOTIDE SEQUENCE [LARGE SCALE GENOMIC DNA]</scope>
    <source>
        <strain evidence="5 6">TSC#14021-0224.01</strain>
    </source>
</reference>
<dbReference type="GO" id="GO:0003723">
    <property type="term" value="F:RNA binding"/>
    <property type="evidence" value="ECO:0007669"/>
    <property type="project" value="InterPro"/>
</dbReference>
<comment type="similarity">
    <text evidence="1">Belongs to the universal ribosomal protein uL1 family.</text>
</comment>
<evidence type="ECO:0000313" key="6">
    <source>
        <dbReference type="Proteomes" id="UP000008711"/>
    </source>
</evidence>
<dbReference type="AlphaFoldDB" id="B3P3Q8"/>
<evidence type="ECO:0000256" key="4">
    <source>
        <dbReference type="ARBA" id="ARBA00035241"/>
    </source>
</evidence>
<sequence length="216" mass="24203">MVSKVSRDTAYVVVKNILQNSQAKGPNCLETVELQIGLRNYDPEKCKRFHGSVLLHHLAVPQLKVCVFGDQEHCNEAKSIGVDCLDVEALKKLNKDPKLTKKLSKSYDAFLASESIIKQIPRILGPGLTNAGKFLTPLSHGESMSTKIKILSTKKLYMKRMECLSVNVGHVGMYPEELARNITTSINFLVSLLKDNWQNVRSLHIKSSLGETHRLY</sequence>
<dbReference type="InterPro" id="IPR023674">
    <property type="entry name" value="Ribosomal_uL1-like"/>
</dbReference>
<dbReference type="InterPro" id="IPR002143">
    <property type="entry name" value="Ribosomal_uL1"/>
</dbReference>
<organism evidence="5 6">
    <name type="scientific">Drosophila erecta</name>
    <name type="common">Fruit fly</name>
    <dbReference type="NCBI Taxonomy" id="7220"/>
    <lineage>
        <taxon>Eukaryota</taxon>
        <taxon>Metazoa</taxon>
        <taxon>Ecdysozoa</taxon>
        <taxon>Arthropoda</taxon>
        <taxon>Hexapoda</taxon>
        <taxon>Insecta</taxon>
        <taxon>Pterygota</taxon>
        <taxon>Neoptera</taxon>
        <taxon>Endopterygota</taxon>
        <taxon>Diptera</taxon>
        <taxon>Brachycera</taxon>
        <taxon>Muscomorpha</taxon>
        <taxon>Ephydroidea</taxon>
        <taxon>Drosophilidae</taxon>
        <taxon>Drosophila</taxon>
        <taxon>Sophophora</taxon>
    </lineage>
</organism>
<dbReference type="InterPro" id="IPR050257">
    <property type="entry name" value="eL8/uL1-like"/>
</dbReference>
<dbReference type="GO" id="GO:0006412">
    <property type="term" value="P:translation"/>
    <property type="evidence" value="ECO:0007669"/>
    <property type="project" value="InterPro"/>
</dbReference>
<dbReference type="PIRSF" id="PIRSF002155">
    <property type="entry name" value="Ribosomal_L1"/>
    <property type="match status" value="1"/>
</dbReference>
<evidence type="ECO:0000256" key="2">
    <source>
        <dbReference type="ARBA" id="ARBA00022980"/>
    </source>
</evidence>
<dbReference type="eggNOG" id="KOG1570">
    <property type="taxonomic scope" value="Eukaryota"/>
</dbReference>
<dbReference type="Pfam" id="PF00687">
    <property type="entry name" value="Ribosomal_L1"/>
    <property type="match status" value="1"/>
</dbReference>
<dbReference type="InterPro" id="IPR016095">
    <property type="entry name" value="Ribosomal_uL1_3-a/b-sand"/>
</dbReference>
<reference evidence="5 6" key="2">
    <citation type="journal article" date="2008" name="Bioinformatics">
        <title>Assembly reconciliation.</title>
        <authorList>
            <person name="Zimin A.V."/>
            <person name="Smith D.R."/>
            <person name="Sutton G."/>
            <person name="Yorke J.A."/>
        </authorList>
    </citation>
    <scope>NUCLEOTIDE SEQUENCE [LARGE SCALE GENOMIC DNA]</scope>
    <source>
        <strain evidence="5 6">TSC#14021-0224.01</strain>
    </source>
</reference>
<accession>B3P3Q8</accession>
<dbReference type="Proteomes" id="UP000008711">
    <property type="component" value="Unassembled WGS sequence"/>
</dbReference>
<name>B3P3Q8_DROER</name>
<gene>
    <name evidence="5" type="primary">Dere\GG16888</name>
    <name evidence="5" type="ORF">Dere_GG16888</name>
</gene>
<dbReference type="InterPro" id="IPR028364">
    <property type="entry name" value="Ribosomal_uL1/biogenesis"/>
</dbReference>
<dbReference type="Gene3D" id="3.40.50.790">
    <property type="match status" value="1"/>
</dbReference>